<evidence type="ECO:0000313" key="3">
    <source>
        <dbReference type="Proteomes" id="UP000225706"/>
    </source>
</evidence>
<comment type="caution">
    <text evidence="2">The sequence shown here is derived from an EMBL/GenBank/DDBJ whole genome shotgun (WGS) entry which is preliminary data.</text>
</comment>
<keyword evidence="3" id="KW-1185">Reference proteome</keyword>
<feature type="domain" description="FIST" evidence="1">
    <location>
        <begin position="92"/>
        <end position="254"/>
    </location>
</feature>
<dbReference type="GO" id="GO:0000209">
    <property type="term" value="P:protein polyubiquitination"/>
    <property type="evidence" value="ECO:0007669"/>
    <property type="project" value="TreeGrafter"/>
</dbReference>
<accession>A0A2B4SW08</accession>
<dbReference type="Pfam" id="PF08495">
    <property type="entry name" value="FIST"/>
    <property type="match status" value="1"/>
</dbReference>
<dbReference type="STRING" id="50429.A0A2B4SW08"/>
<sequence>MAAKDNPLEIAEVVEIVLRFLSGRCVSVAAQVCHLWRETVERIRRSRRKCAVYLSPIGSSFSEFSMEALDFIRQHHVEPRALVLFSGQLPSSSASFINNFLQSVRSCLPVNCPLIGCTGLGVIGSDRFRQWGQPREIEKTAGLSLLMFPRCDGLEIRDFHIPLRNKYKRISGVKSFLPDTDLPVQLVIVLAHPLSLGKLTRLTRALRSKYGEDVVIVGGYSDSYLFYNTEVTTREIIGLVLAGNLQSSSVIITGGTKMESMDNLYDSIHRLESSVVPKDDSFSLMFSCFSRGIMTYGYENAQSLAFNDTFPAKPLVGFFGTAAFGCDREKLKARGLKPGGRDFLHVDATVLCLTSLAP</sequence>
<gene>
    <name evidence="2" type="primary">Fbxo22</name>
    <name evidence="2" type="ORF">AWC38_SpisGene2522</name>
</gene>
<evidence type="ECO:0000259" key="1">
    <source>
        <dbReference type="Pfam" id="PF08495"/>
    </source>
</evidence>
<dbReference type="PANTHER" id="PTHR14939">
    <property type="entry name" value="F-BOX ONLY PROTEIN 22"/>
    <property type="match status" value="1"/>
</dbReference>
<dbReference type="PANTHER" id="PTHR14939:SF5">
    <property type="entry name" value="F-BOX ONLY PROTEIN 22"/>
    <property type="match status" value="1"/>
</dbReference>
<dbReference type="GO" id="GO:0032436">
    <property type="term" value="P:positive regulation of proteasomal ubiquitin-dependent protein catabolic process"/>
    <property type="evidence" value="ECO:0007669"/>
    <property type="project" value="TreeGrafter"/>
</dbReference>
<dbReference type="EMBL" id="LSMT01000021">
    <property type="protein sequence ID" value="PFX32605.1"/>
    <property type="molecule type" value="Genomic_DNA"/>
</dbReference>
<proteinExistence type="predicted"/>
<name>A0A2B4SW08_STYPI</name>
<dbReference type="AlphaFoldDB" id="A0A2B4SW08"/>
<dbReference type="Proteomes" id="UP000225706">
    <property type="component" value="Unassembled WGS sequence"/>
</dbReference>
<dbReference type="OrthoDB" id="509497at2759"/>
<dbReference type="InterPro" id="IPR013702">
    <property type="entry name" value="FIST_domain_N"/>
</dbReference>
<reference evidence="3" key="1">
    <citation type="journal article" date="2017" name="bioRxiv">
        <title>Comparative analysis of the genomes of Stylophora pistillata and Acropora digitifera provides evidence for extensive differences between species of corals.</title>
        <authorList>
            <person name="Voolstra C.R."/>
            <person name="Li Y."/>
            <person name="Liew Y.J."/>
            <person name="Baumgarten S."/>
            <person name="Zoccola D."/>
            <person name="Flot J.-F."/>
            <person name="Tambutte S."/>
            <person name="Allemand D."/>
            <person name="Aranda M."/>
        </authorList>
    </citation>
    <scope>NUCLEOTIDE SEQUENCE [LARGE SCALE GENOMIC DNA]</scope>
</reference>
<protein>
    <submittedName>
        <fullName evidence="2">F-box only protein 22</fullName>
    </submittedName>
</protein>
<evidence type="ECO:0000313" key="2">
    <source>
        <dbReference type="EMBL" id="PFX32605.1"/>
    </source>
</evidence>
<organism evidence="2 3">
    <name type="scientific">Stylophora pistillata</name>
    <name type="common">Smooth cauliflower coral</name>
    <dbReference type="NCBI Taxonomy" id="50429"/>
    <lineage>
        <taxon>Eukaryota</taxon>
        <taxon>Metazoa</taxon>
        <taxon>Cnidaria</taxon>
        <taxon>Anthozoa</taxon>
        <taxon>Hexacorallia</taxon>
        <taxon>Scleractinia</taxon>
        <taxon>Astrocoeniina</taxon>
        <taxon>Pocilloporidae</taxon>
        <taxon>Stylophora</taxon>
    </lineage>
</organism>